<feature type="transmembrane region" description="Helical" evidence="2">
    <location>
        <begin position="713"/>
        <end position="733"/>
    </location>
</feature>
<dbReference type="OrthoDB" id="5422830at2"/>
<name>A0A1X7P0M1_9HYPH</name>
<evidence type="ECO:0000256" key="2">
    <source>
        <dbReference type="SAM" id="Phobius"/>
    </source>
</evidence>
<evidence type="ECO:0000313" key="3">
    <source>
        <dbReference type="EMBL" id="SMH43675.1"/>
    </source>
</evidence>
<organism evidence="3 4">
    <name type="scientific">Mesorhizobium australicum</name>
    <dbReference type="NCBI Taxonomy" id="536018"/>
    <lineage>
        <taxon>Bacteria</taxon>
        <taxon>Pseudomonadati</taxon>
        <taxon>Pseudomonadota</taxon>
        <taxon>Alphaproteobacteria</taxon>
        <taxon>Hyphomicrobiales</taxon>
        <taxon>Phyllobacteriaceae</taxon>
        <taxon>Mesorhizobium</taxon>
    </lineage>
</organism>
<feature type="transmembrane region" description="Helical" evidence="2">
    <location>
        <begin position="507"/>
        <end position="525"/>
    </location>
</feature>
<feature type="transmembrane region" description="Helical" evidence="2">
    <location>
        <begin position="779"/>
        <end position="800"/>
    </location>
</feature>
<gene>
    <name evidence="3" type="ORF">SAMN02982922_2935</name>
</gene>
<dbReference type="Proteomes" id="UP000193083">
    <property type="component" value="Unassembled WGS sequence"/>
</dbReference>
<feature type="transmembrane region" description="Helical" evidence="2">
    <location>
        <begin position="351"/>
        <end position="369"/>
    </location>
</feature>
<reference evidence="4" key="1">
    <citation type="submission" date="2017-04" db="EMBL/GenBank/DDBJ databases">
        <authorList>
            <person name="Varghese N."/>
            <person name="Submissions S."/>
        </authorList>
    </citation>
    <scope>NUCLEOTIDE SEQUENCE [LARGE SCALE GENOMIC DNA]</scope>
    <source>
        <strain evidence="4">B5P</strain>
    </source>
</reference>
<dbReference type="EMBL" id="FXBL01000004">
    <property type="protein sequence ID" value="SMH43675.1"/>
    <property type="molecule type" value="Genomic_DNA"/>
</dbReference>
<evidence type="ECO:0000256" key="1">
    <source>
        <dbReference type="SAM" id="MobiDB-lite"/>
    </source>
</evidence>
<feature type="transmembrane region" description="Helical" evidence="2">
    <location>
        <begin position="875"/>
        <end position="892"/>
    </location>
</feature>
<feature type="transmembrane region" description="Helical" evidence="2">
    <location>
        <begin position="322"/>
        <end position="339"/>
    </location>
</feature>
<dbReference type="RefSeq" id="WP_085464827.1">
    <property type="nucleotide sequence ID" value="NZ_FXBL01000004.1"/>
</dbReference>
<keyword evidence="2" id="KW-0472">Membrane</keyword>
<feature type="transmembrane region" description="Helical" evidence="2">
    <location>
        <begin position="218"/>
        <end position="238"/>
    </location>
</feature>
<evidence type="ECO:0000313" key="4">
    <source>
        <dbReference type="Proteomes" id="UP000193083"/>
    </source>
</evidence>
<feature type="transmembrane region" description="Helical" evidence="2">
    <location>
        <begin position="189"/>
        <end position="212"/>
    </location>
</feature>
<dbReference type="InterPro" id="IPR019286">
    <property type="entry name" value="DUF2339_TM"/>
</dbReference>
<dbReference type="InterPro" id="IPR014600">
    <property type="entry name" value="UCP035905_mem"/>
</dbReference>
<dbReference type="PANTHER" id="PTHR38434">
    <property type="entry name" value="BLL2549 PROTEIN"/>
    <property type="match status" value="1"/>
</dbReference>
<feature type="transmembrane region" description="Helical" evidence="2">
    <location>
        <begin position="618"/>
        <end position="638"/>
    </location>
</feature>
<feature type="transmembrane region" description="Helical" evidence="2">
    <location>
        <begin position="688"/>
        <end position="706"/>
    </location>
</feature>
<feature type="transmembrane region" description="Helical" evidence="2">
    <location>
        <begin position="845"/>
        <end position="863"/>
    </location>
</feature>
<feature type="transmembrane region" description="Helical" evidence="2">
    <location>
        <begin position="650"/>
        <end position="668"/>
    </location>
</feature>
<dbReference type="PIRSF" id="PIRSF035905">
    <property type="entry name" value="UCP035905_mp"/>
    <property type="match status" value="1"/>
</dbReference>
<feature type="transmembrane region" description="Helical" evidence="2">
    <location>
        <begin position="446"/>
        <end position="466"/>
    </location>
</feature>
<feature type="transmembrane region" description="Helical" evidence="2">
    <location>
        <begin position="160"/>
        <end position="177"/>
    </location>
</feature>
<feature type="transmembrane region" description="Helical" evidence="2">
    <location>
        <begin position="532"/>
        <end position="554"/>
    </location>
</feature>
<keyword evidence="2" id="KW-0812">Transmembrane</keyword>
<feature type="region of interest" description="Disordered" evidence="1">
    <location>
        <begin position="79"/>
        <end position="115"/>
    </location>
</feature>
<feature type="transmembrane region" description="Helical" evidence="2">
    <location>
        <begin position="6"/>
        <end position="22"/>
    </location>
</feature>
<dbReference type="Pfam" id="PF10101">
    <property type="entry name" value="DUF2339"/>
    <property type="match status" value="2"/>
</dbReference>
<feature type="transmembrane region" description="Helical" evidence="2">
    <location>
        <begin position="245"/>
        <end position="263"/>
    </location>
</feature>
<accession>A0A1X7P0M1</accession>
<keyword evidence="2" id="KW-1133">Transmembrane helix</keyword>
<sequence length="923" mass="96012">MFDGFIGTIAIVALIYFVFRLYSRVGALETEVGKLRAVARQQGRDSAADPLPSEIAAYAPELADQAEDEAVAARVDDLPSDEDAEEPAGPWARAAREAAEPEAEPAATSEASKPAKPDIETALGTRWAVWVGGLALAFGAVFLIRYSIEAGIFGPRVRLSLAALLGILLVGAGEFVRRTGFRVPVQGAAGAYVPGILTAAGAFALFGTVYAAHGIYGFIGPAASFILLGVIGVGTIAAALVHGQALAGVGLLGSLLTPMLVASQAPSPWSLFGYLAIVLAANTAVARIRSWSLLASAGILGAGVWSMVYLAEAFPVDPAPVLFIQLVVLAALVLLWFRGRTADEPTNWRDTPSIAAALTTGLSACALLVVDELVFTGSAPWGAALVAAMVAAAWLRSRAVTILHAAGLVAVVAFARVALAADFSVYAFDGILIFDGGMPSMPQSTAMLVGILLSLLFLALGLWTAFRAASGDALRSASWSLWAAAVSVTIVAALWFAFGYVDRDYRYAFAMLALAGVLMAGAEMISRRETPALAGGWAVSFALAGAFAAAVVFVHAAFGTLLTTILCGLLALAPAFATRLRSWPALGWLCVAAVAVTIARILPDPTIIGASRLGTMPVFNALLPGYGLPALAFIAAAWQLGRTTGGAPRIVMEAAAALFALLTVAMLVRHAMNAGIIDGAEPRLAEQAIYTLIALGAGAILIALDLRSPSPVFRYGSMAAGVVSVLLIVAQHFGFQNPLFTNESVGPIPFIDLILLGYLLPGLAAAAVAAFARNRRPAWYVAMLALLSATLIFAWATLALRRLFHGEYLGLVNGMGQVETYAYSALWLAIGVLVLVVGVRLRSQVLRIASAVVIAVAVGKVFLFDMSELEGVLRALSFIGLGAVLIGIGLFYQRLLVRSRTTDAASAEVTPPAPAPGDRPAVP</sequence>
<keyword evidence="4" id="KW-1185">Reference proteome</keyword>
<protein>
    <submittedName>
        <fullName evidence="3">Uncharacterized membrane protein</fullName>
    </submittedName>
</protein>
<feature type="transmembrane region" description="Helical" evidence="2">
    <location>
        <begin position="560"/>
        <end position="578"/>
    </location>
</feature>
<feature type="transmembrane region" description="Helical" evidence="2">
    <location>
        <begin position="293"/>
        <end position="310"/>
    </location>
</feature>
<feature type="transmembrane region" description="Helical" evidence="2">
    <location>
        <begin position="585"/>
        <end position="603"/>
    </location>
</feature>
<feature type="transmembrane region" description="Helical" evidence="2">
    <location>
        <begin position="375"/>
        <end position="395"/>
    </location>
</feature>
<feature type="transmembrane region" description="Helical" evidence="2">
    <location>
        <begin position="753"/>
        <end position="772"/>
    </location>
</feature>
<dbReference type="PANTHER" id="PTHR38434:SF1">
    <property type="entry name" value="BLL2549 PROTEIN"/>
    <property type="match status" value="1"/>
</dbReference>
<feature type="transmembrane region" description="Helical" evidence="2">
    <location>
        <begin position="402"/>
        <end position="426"/>
    </location>
</feature>
<feature type="transmembrane region" description="Helical" evidence="2">
    <location>
        <begin position="127"/>
        <end position="148"/>
    </location>
</feature>
<feature type="transmembrane region" description="Helical" evidence="2">
    <location>
        <begin position="478"/>
        <end position="501"/>
    </location>
</feature>
<feature type="transmembrane region" description="Helical" evidence="2">
    <location>
        <begin position="269"/>
        <end position="286"/>
    </location>
</feature>
<proteinExistence type="predicted"/>
<dbReference type="AlphaFoldDB" id="A0A1X7P0M1"/>
<feature type="transmembrane region" description="Helical" evidence="2">
    <location>
        <begin position="820"/>
        <end position="838"/>
    </location>
</feature>